<gene>
    <name evidence="2" type="ORF">Vafri_13623</name>
</gene>
<dbReference type="Gene3D" id="3.80.10.10">
    <property type="entry name" value="Ribonuclease Inhibitor"/>
    <property type="match status" value="1"/>
</dbReference>
<evidence type="ECO:0000256" key="1">
    <source>
        <dbReference type="ARBA" id="ARBA00004430"/>
    </source>
</evidence>
<dbReference type="AlphaFoldDB" id="A0A8J4F6K9"/>
<accession>A0A8J4F6K9</accession>
<comment type="subcellular location">
    <subcellularLocation>
        <location evidence="1">Cytoplasm</location>
        <location evidence="1">Cytoskeleton</location>
        <location evidence="1">Cilium axoneme</location>
    </subcellularLocation>
</comment>
<dbReference type="GO" id="GO:0005930">
    <property type="term" value="C:axoneme"/>
    <property type="evidence" value="ECO:0007669"/>
    <property type="project" value="UniProtKB-SubCell"/>
</dbReference>
<comment type="caution">
    <text evidence="2">The sequence shown here is derived from an EMBL/GenBank/DDBJ whole genome shotgun (WGS) entry which is preliminary data.</text>
</comment>
<reference evidence="2" key="1">
    <citation type="journal article" date="2021" name="Proc. Natl. Acad. Sci. U.S.A.">
        <title>Three genomes in the algal genus Volvox reveal the fate of a haploid sex-determining region after a transition to homothallism.</title>
        <authorList>
            <person name="Yamamoto K."/>
            <person name="Hamaji T."/>
            <person name="Kawai-Toyooka H."/>
            <person name="Matsuzaki R."/>
            <person name="Takahashi F."/>
            <person name="Nishimura Y."/>
            <person name="Kawachi M."/>
            <person name="Noguchi H."/>
            <person name="Minakuchi Y."/>
            <person name="Umen J.G."/>
            <person name="Toyoda A."/>
            <person name="Nozaki H."/>
        </authorList>
    </citation>
    <scope>NUCLEOTIDE SEQUENCE</scope>
    <source>
        <strain evidence="2">NIES-3780</strain>
    </source>
</reference>
<evidence type="ECO:0000313" key="2">
    <source>
        <dbReference type="EMBL" id="GIL58608.1"/>
    </source>
</evidence>
<dbReference type="InterPro" id="IPR032675">
    <property type="entry name" value="LRR_dom_sf"/>
</dbReference>
<dbReference type="EMBL" id="BNCO01000032">
    <property type="protein sequence ID" value="GIL58608.1"/>
    <property type="molecule type" value="Genomic_DNA"/>
</dbReference>
<organism evidence="2 3">
    <name type="scientific">Volvox africanus</name>
    <dbReference type="NCBI Taxonomy" id="51714"/>
    <lineage>
        <taxon>Eukaryota</taxon>
        <taxon>Viridiplantae</taxon>
        <taxon>Chlorophyta</taxon>
        <taxon>core chlorophytes</taxon>
        <taxon>Chlorophyceae</taxon>
        <taxon>CS clade</taxon>
        <taxon>Chlamydomonadales</taxon>
        <taxon>Volvocaceae</taxon>
        <taxon>Volvox</taxon>
    </lineage>
</organism>
<feature type="non-terminal residue" evidence="2">
    <location>
        <position position="375"/>
    </location>
</feature>
<proteinExistence type="predicted"/>
<name>A0A8J4F6K9_9CHLO</name>
<keyword evidence="3" id="KW-1185">Reference proteome</keyword>
<evidence type="ECO:0000313" key="3">
    <source>
        <dbReference type="Proteomes" id="UP000747399"/>
    </source>
</evidence>
<protein>
    <submittedName>
        <fullName evidence="2">Uncharacterized protein</fullName>
    </submittedName>
</protein>
<dbReference type="Proteomes" id="UP000747399">
    <property type="component" value="Unassembled WGS sequence"/>
</dbReference>
<sequence length="375" mass="39212">MAIELSGAVLRDAGRLPSLLLASPNAARLILNLSCGTFSVNADSKHNVAKSEDGLLVASALDALAALRRPITSLTVLHLSCRLTLPSASTLAYLASCGLTELELQDVSIQRAASDGASNLLRPPPPFMPDQLPAESLADSIRARGTAMVRFACSLPSLRRLSLCSAAFSASDVSALAGLTQLEELSLIGAMECGGPAGSAPSGPSQSELPKLVDALAAVPTYKHLLAALPRLRRLRLPMPIASSSYMYGRNTTVSGWDSDDCEDDIEDSIDGLDDDCGSWSTNGSLSDGRSGAYTDALSNSSGFFAVSTLDLRSNPGTTMRQSECSPLNSFELQNLGASPIQALDCTVGNISDGNIHLRDAPKASWSGGFLDKKL</sequence>
<dbReference type="SUPFAM" id="SSF52047">
    <property type="entry name" value="RNI-like"/>
    <property type="match status" value="1"/>
</dbReference>